<evidence type="ECO:0000313" key="18">
    <source>
        <dbReference type="EMBL" id="CAD5234442.1"/>
    </source>
</evidence>
<keyword evidence="10" id="KW-0547">Nucleotide-binding</keyword>
<comment type="subcellular location">
    <subcellularLocation>
        <location evidence="2">Cytoplasm</location>
    </subcellularLocation>
</comment>
<evidence type="ECO:0000313" key="19">
    <source>
        <dbReference type="Proteomes" id="UP000095284"/>
    </source>
</evidence>
<dbReference type="Pfam" id="PF03484">
    <property type="entry name" value="B5"/>
    <property type="match status" value="1"/>
</dbReference>
<dbReference type="GO" id="GO:0003723">
    <property type="term" value="F:RNA binding"/>
    <property type="evidence" value="ECO:0007669"/>
    <property type="project" value="InterPro"/>
</dbReference>
<evidence type="ECO:0000256" key="1">
    <source>
        <dbReference type="ARBA" id="ARBA00001946"/>
    </source>
</evidence>
<feature type="domain" description="B5" evidence="17">
    <location>
        <begin position="293"/>
        <end position="369"/>
    </location>
</feature>
<keyword evidence="14" id="KW-0030">Aminoacyl-tRNA synthetase</keyword>
<evidence type="ECO:0000256" key="3">
    <source>
        <dbReference type="ARBA" id="ARBA00007438"/>
    </source>
</evidence>
<reference evidence="21" key="1">
    <citation type="submission" date="2016-11" db="UniProtKB">
        <authorList>
            <consortium name="WormBaseParasite"/>
        </authorList>
    </citation>
    <scope>IDENTIFICATION</scope>
</reference>
<evidence type="ECO:0000256" key="14">
    <source>
        <dbReference type="ARBA" id="ARBA00023146"/>
    </source>
</evidence>
<dbReference type="SUPFAM" id="SSF55681">
    <property type="entry name" value="Class II aaRS and biotin synthetases"/>
    <property type="match status" value="1"/>
</dbReference>
<proteinExistence type="inferred from homology"/>
<evidence type="ECO:0000256" key="12">
    <source>
        <dbReference type="ARBA" id="ARBA00022842"/>
    </source>
</evidence>
<dbReference type="Proteomes" id="UP000659654">
    <property type="component" value="Unassembled WGS sequence"/>
</dbReference>
<dbReference type="FunFam" id="3.30.930.10:FF:000059">
    <property type="entry name" value="phenylalanine--tRNA ligase beta subunit"/>
    <property type="match status" value="1"/>
</dbReference>
<dbReference type="Gene3D" id="3.50.40.10">
    <property type="entry name" value="Phenylalanyl-trna Synthetase, Chain B, domain 3"/>
    <property type="match status" value="1"/>
</dbReference>
<evidence type="ECO:0000259" key="17">
    <source>
        <dbReference type="PROSITE" id="PS51483"/>
    </source>
</evidence>
<keyword evidence="20" id="KW-1185">Reference proteome</keyword>
<dbReference type="Gene3D" id="3.30.56.10">
    <property type="match status" value="2"/>
</dbReference>
<name>A0A1I7SMI8_BURXY</name>
<comment type="subunit">
    <text evidence="4">Tetramer of two alpha and two beta subunits.</text>
</comment>
<evidence type="ECO:0000256" key="13">
    <source>
        <dbReference type="ARBA" id="ARBA00022917"/>
    </source>
</evidence>
<keyword evidence="7" id="KW-0963">Cytoplasm</keyword>
<dbReference type="InterPro" id="IPR005146">
    <property type="entry name" value="B3/B4_tRNA-bd"/>
</dbReference>
<dbReference type="EMBL" id="CAJFDI010000006">
    <property type="protein sequence ID" value="CAD5234442.1"/>
    <property type="molecule type" value="Genomic_DNA"/>
</dbReference>
<dbReference type="NCBIfam" id="TIGR00471">
    <property type="entry name" value="pheT_arch"/>
    <property type="match status" value="1"/>
</dbReference>
<keyword evidence="13" id="KW-0648">Protein biosynthesis</keyword>
<dbReference type="PROSITE" id="PS51483">
    <property type="entry name" value="B5"/>
    <property type="match status" value="1"/>
</dbReference>
<dbReference type="Pfam" id="PF18262">
    <property type="entry name" value="PhetRS_B1"/>
    <property type="match status" value="1"/>
</dbReference>
<sequence length="583" mass="66056">MPTIGIKKNILDKYLGREYSEQELDEVFFNYGLELDDVVVEKTADGKEVSTFKIEVPANRYDLLCVEGLARALRVFEGVEKPPRYEISKPKEQVVLNVEKSVETIRPYIVSAILRDVVFDEDTYNSFIDLQDKLHQNICRKRTLVSVGTHDLDTVKGPFYYRALKPQDIKFVPLNKTKEYNSKDLLEDYEKNELHLREFVPIIKTKPLYPVVFDSSGVVCSLPPIINSDHSKITLKTKNVFIEATAVDLNKANIVLDTIVTMFSQYCKQKFTVEPVKVVYESKKVPDTVYPVLPYREQEVNLSQMNVKIGIDVDADKAVDLLSKMSLSAKKVKNGKILVTVPPTRHDVLHECDVAEDLALAYGYNNLPTRLPQAHTVAQPFALNKLSDQLRNEFALAGWTEVMNFALCSEDDITTKLKRVDINGVKIANPKTLEFQVARNSLLPGLLKTLSNNKEMPLPIKLFEVQDVVFRDTSRDTNSRNQRNAAAVYYSKTGSFEVIHGLLDRIFEVLDVPLSKSGGVGYFIKEKEDPTYFPGRSAEVIYRTVDGKLVELGVFGILHPEVLTNFNLNMPCCSLEINIEPFV</sequence>
<dbReference type="EMBL" id="CAJFCV020000006">
    <property type="protein sequence ID" value="CAG9130238.1"/>
    <property type="molecule type" value="Genomic_DNA"/>
</dbReference>
<evidence type="ECO:0000256" key="4">
    <source>
        <dbReference type="ARBA" id="ARBA00011209"/>
    </source>
</evidence>
<dbReference type="SUPFAM" id="SSF56037">
    <property type="entry name" value="PheT/TilS domain"/>
    <property type="match status" value="1"/>
</dbReference>
<protein>
    <recommendedName>
        <fullName evidence="6">Phenylalanine--tRNA ligase beta subunit</fullName>
        <ecNumber evidence="5">6.1.1.20</ecNumber>
    </recommendedName>
    <alternativeName>
        <fullName evidence="15">Phenylalanyl-tRNA synthetase beta subunit</fullName>
    </alternativeName>
</protein>
<dbReference type="InterPro" id="IPR020825">
    <property type="entry name" value="Phe-tRNA_synthase-like_B3/B4"/>
</dbReference>
<dbReference type="InterPro" id="IPR045864">
    <property type="entry name" value="aa-tRNA-synth_II/BPL/LPL"/>
</dbReference>
<dbReference type="GO" id="GO:0009328">
    <property type="term" value="C:phenylalanine-tRNA ligase complex"/>
    <property type="evidence" value="ECO:0007669"/>
    <property type="project" value="TreeGrafter"/>
</dbReference>
<dbReference type="CDD" id="cd00769">
    <property type="entry name" value="PheRS_beta_core"/>
    <property type="match status" value="1"/>
</dbReference>
<dbReference type="InterPro" id="IPR009061">
    <property type="entry name" value="DNA-bd_dom_put_sf"/>
</dbReference>
<dbReference type="GO" id="GO:0004826">
    <property type="term" value="F:phenylalanine-tRNA ligase activity"/>
    <property type="evidence" value="ECO:0007669"/>
    <property type="project" value="UniProtKB-EC"/>
</dbReference>
<comment type="cofactor">
    <cofactor evidence="1">
        <name>Mg(2+)</name>
        <dbReference type="ChEBI" id="CHEBI:18420"/>
    </cofactor>
</comment>
<dbReference type="SMART" id="SM00874">
    <property type="entry name" value="B5"/>
    <property type="match status" value="1"/>
</dbReference>
<reference evidence="18" key="2">
    <citation type="submission" date="2020-09" db="EMBL/GenBank/DDBJ databases">
        <authorList>
            <person name="Kikuchi T."/>
        </authorList>
    </citation>
    <scope>NUCLEOTIDE SEQUENCE</scope>
    <source>
        <strain evidence="18">Ka4C1</strain>
    </source>
</reference>
<dbReference type="WBParaSite" id="BXY_1427300.1">
    <property type="protein sequence ID" value="BXY_1427300.1"/>
    <property type="gene ID" value="BXY_1427300"/>
</dbReference>
<dbReference type="EC" id="6.1.1.20" evidence="5"/>
<evidence type="ECO:0000313" key="20">
    <source>
        <dbReference type="Proteomes" id="UP000659654"/>
    </source>
</evidence>
<keyword evidence="11" id="KW-0067">ATP-binding</keyword>
<evidence type="ECO:0000256" key="8">
    <source>
        <dbReference type="ARBA" id="ARBA00022598"/>
    </source>
</evidence>
<dbReference type="Proteomes" id="UP000095284">
    <property type="component" value="Unplaced"/>
</dbReference>
<dbReference type="InterPro" id="IPR045060">
    <property type="entry name" value="Phe-tRNA-ligase_IIc_bsu"/>
</dbReference>
<dbReference type="InterPro" id="IPR041616">
    <property type="entry name" value="PheRS_beta_core"/>
</dbReference>
<evidence type="ECO:0000313" key="21">
    <source>
        <dbReference type="WBParaSite" id="BXY_1427300.1"/>
    </source>
</evidence>
<dbReference type="GO" id="GO:0006432">
    <property type="term" value="P:phenylalanyl-tRNA aminoacylation"/>
    <property type="evidence" value="ECO:0007669"/>
    <property type="project" value="InterPro"/>
</dbReference>
<dbReference type="FunFam" id="3.50.40.10:FF:000002">
    <property type="entry name" value="phenylalanine--tRNA ligase beta subunit"/>
    <property type="match status" value="1"/>
</dbReference>
<dbReference type="InterPro" id="IPR005147">
    <property type="entry name" value="tRNA_synthase_B5-dom"/>
</dbReference>
<keyword evidence="12" id="KW-0460">Magnesium</keyword>
<dbReference type="GO" id="GO:0005524">
    <property type="term" value="F:ATP binding"/>
    <property type="evidence" value="ECO:0007669"/>
    <property type="project" value="UniProtKB-KW"/>
</dbReference>
<evidence type="ECO:0000256" key="5">
    <source>
        <dbReference type="ARBA" id="ARBA00012814"/>
    </source>
</evidence>
<dbReference type="eggNOG" id="KOG2472">
    <property type="taxonomic scope" value="Eukaryota"/>
</dbReference>
<organism evidence="19 21">
    <name type="scientific">Bursaphelenchus xylophilus</name>
    <name type="common">Pinewood nematode worm</name>
    <name type="synonym">Aphelenchoides xylophilus</name>
    <dbReference type="NCBI Taxonomy" id="6326"/>
    <lineage>
        <taxon>Eukaryota</taxon>
        <taxon>Metazoa</taxon>
        <taxon>Ecdysozoa</taxon>
        <taxon>Nematoda</taxon>
        <taxon>Chromadorea</taxon>
        <taxon>Rhabditida</taxon>
        <taxon>Tylenchina</taxon>
        <taxon>Tylenchomorpha</taxon>
        <taxon>Aphelenchoidea</taxon>
        <taxon>Aphelenchoididae</taxon>
        <taxon>Bursaphelenchus</taxon>
    </lineage>
</organism>
<comment type="similarity">
    <text evidence="3">Belongs to the phenylalanyl-tRNA synthetase beta subunit family. Type 2 subfamily.</text>
</comment>
<dbReference type="OrthoDB" id="1698572at2759"/>
<dbReference type="SMR" id="A0A1I7SMI8"/>
<evidence type="ECO:0000256" key="2">
    <source>
        <dbReference type="ARBA" id="ARBA00004496"/>
    </source>
</evidence>
<dbReference type="InterPro" id="IPR040659">
    <property type="entry name" value="PhetRS_B1"/>
</dbReference>
<gene>
    <name evidence="18" type="ORF">BXYJ_LOCUS14533</name>
</gene>
<dbReference type="PANTHER" id="PTHR10947:SF0">
    <property type="entry name" value="PHENYLALANINE--TRNA LIGASE BETA SUBUNIT"/>
    <property type="match status" value="1"/>
</dbReference>
<evidence type="ECO:0000256" key="9">
    <source>
        <dbReference type="ARBA" id="ARBA00022723"/>
    </source>
</evidence>
<evidence type="ECO:0000256" key="15">
    <source>
        <dbReference type="ARBA" id="ARBA00033189"/>
    </source>
</evidence>
<comment type="catalytic activity">
    <reaction evidence="16">
        <text>tRNA(Phe) + L-phenylalanine + ATP = L-phenylalanyl-tRNA(Phe) + AMP + diphosphate + H(+)</text>
        <dbReference type="Rhea" id="RHEA:19413"/>
        <dbReference type="Rhea" id="RHEA-COMP:9668"/>
        <dbReference type="Rhea" id="RHEA-COMP:9699"/>
        <dbReference type="ChEBI" id="CHEBI:15378"/>
        <dbReference type="ChEBI" id="CHEBI:30616"/>
        <dbReference type="ChEBI" id="CHEBI:33019"/>
        <dbReference type="ChEBI" id="CHEBI:58095"/>
        <dbReference type="ChEBI" id="CHEBI:78442"/>
        <dbReference type="ChEBI" id="CHEBI:78531"/>
        <dbReference type="ChEBI" id="CHEBI:456215"/>
        <dbReference type="EC" id="6.1.1.20"/>
    </reaction>
</comment>
<dbReference type="Gene3D" id="3.30.930.10">
    <property type="entry name" value="Bira Bifunctional Protein, Domain 2"/>
    <property type="match status" value="1"/>
</dbReference>
<keyword evidence="8" id="KW-0436">Ligase</keyword>
<dbReference type="Proteomes" id="UP000582659">
    <property type="component" value="Unassembled WGS sequence"/>
</dbReference>
<dbReference type="PANTHER" id="PTHR10947">
    <property type="entry name" value="PHENYLALANYL-TRNA SYNTHETASE BETA CHAIN AND LEUCINE-RICH REPEAT-CONTAINING PROTEIN 47"/>
    <property type="match status" value="1"/>
</dbReference>
<accession>A0A1I7SMI8</accession>
<dbReference type="Pfam" id="PF17759">
    <property type="entry name" value="tRNA_synthFbeta"/>
    <property type="match status" value="1"/>
</dbReference>
<evidence type="ECO:0000256" key="7">
    <source>
        <dbReference type="ARBA" id="ARBA00022490"/>
    </source>
</evidence>
<dbReference type="Pfam" id="PF03483">
    <property type="entry name" value="B3_4"/>
    <property type="match status" value="1"/>
</dbReference>
<evidence type="ECO:0000256" key="16">
    <source>
        <dbReference type="ARBA" id="ARBA00049255"/>
    </source>
</evidence>
<evidence type="ECO:0000256" key="11">
    <source>
        <dbReference type="ARBA" id="ARBA00022840"/>
    </source>
</evidence>
<dbReference type="AlphaFoldDB" id="A0A1I7SMI8"/>
<dbReference type="InterPro" id="IPR004531">
    <property type="entry name" value="Phe-tRNA-synth_IIc_bsu_arc_euk"/>
</dbReference>
<dbReference type="GO" id="GO:0000287">
    <property type="term" value="F:magnesium ion binding"/>
    <property type="evidence" value="ECO:0007669"/>
    <property type="project" value="InterPro"/>
</dbReference>
<keyword evidence="9" id="KW-0479">Metal-binding</keyword>
<evidence type="ECO:0000256" key="10">
    <source>
        <dbReference type="ARBA" id="ARBA00022741"/>
    </source>
</evidence>
<dbReference type="SUPFAM" id="SSF46955">
    <property type="entry name" value="Putative DNA-binding domain"/>
    <property type="match status" value="2"/>
</dbReference>
<dbReference type="SMART" id="SM00873">
    <property type="entry name" value="B3_4"/>
    <property type="match status" value="1"/>
</dbReference>
<evidence type="ECO:0000256" key="6">
    <source>
        <dbReference type="ARBA" id="ARBA00017032"/>
    </source>
</evidence>